<reference evidence="1" key="1">
    <citation type="journal article" date="2014" name="Int. J. Syst. Evol. Microbiol.">
        <title>Complete genome of a new Firmicutes species belonging to the dominant human colonic microbiota ('Ruminococcus bicirculans') reveals two chromosomes and a selective capacity to utilize plant glucans.</title>
        <authorList>
            <consortium name="NISC Comparative Sequencing Program"/>
            <person name="Wegmann U."/>
            <person name="Louis P."/>
            <person name="Goesmann A."/>
            <person name="Henrissat B."/>
            <person name="Duncan S.H."/>
            <person name="Flint H.J."/>
        </authorList>
    </citation>
    <scope>NUCLEOTIDE SEQUENCE</scope>
    <source>
        <strain evidence="1">NBRC 108219</strain>
    </source>
</reference>
<sequence>MGIEGLGTNRPISVEAEYEEEEPTVGALRDCAEAVTADRVDRDRVRAIVTGSLSIPPKTTDVVDDKVTLSKFDNVNPYK</sequence>
<accession>A0ABQ5VB73</accession>
<dbReference type="Proteomes" id="UP001161391">
    <property type="component" value="Unassembled WGS sequence"/>
</dbReference>
<organism evidence="1 2">
    <name type="scientific">Algimonas ampicilliniresistens</name>
    <dbReference type="NCBI Taxonomy" id="1298735"/>
    <lineage>
        <taxon>Bacteria</taxon>
        <taxon>Pseudomonadati</taxon>
        <taxon>Pseudomonadota</taxon>
        <taxon>Alphaproteobacteria</taxon>
        <taxon>Maricaulales</taxon>
        <taxon>Robiginitomaculaceae</taxon>
        <taxon>Algimonas</taxon>
    </lineage>
</organism>
<evidence type="ECO:0000313" key="1">
    <source>
        <dbReference type="EMBL" id="GLQ23602.1"/>
    </source>
</evidence>
<keyword evidence="2" id="KW-1185">Reference proteome</keyword>
<reference evidence="1" key="2">
    <citation type="submission" date="2023-01" db="EMBL/GenBank/DDBJ databases">
        <title>Draft genome sequence of Algimonas ampicilliniresistens strain NBRC 108219.</title>
        <authorList>
            <person name="Sun Q."/>
            <person name="Mori K."/>
        </authorList>
    </citation>
    <scope>NUCLEOTIDE SEQUENCE</scope>
    <source>
        <strain evidence="1">NBRC 108219</strain>
    </source>
</reference>
<proteinExistence type="predicted"/>
<dbReference type="EMBL" id="BSNK01000001">
    <property type="protein sequence ID" value="GLQ23602.1"/>
    <property type="molecule type" value="Genomic_DNA"/>
</dbReference>
<evidence type="ECO:0000313" key="2">
    <source>
        <dbReference type="Proteomes" id="UP001161391"/>
    </source>
</evidence>
<name>A0ABQ5VB73_9PROT</name>
<protein>
    <submittedName>
        <fullName evidence="1">Uncharacterized protein</fullName>
    </submittedName>
</protein>
<gene>
    <name evidence="1" type="ORF">GCM10007853_14760</name>
</gene>
<comment type="caution">
    <text evidence="1">The sequence shown here is derived from an EMBL/GenBank/DDBJ whole genome shotgun (WGS) entry which is preliminary data.</text>
</comment>